<dbReference type="OrthoDB" id="2111682at2"/>
<dbReference type="eggNOG" id="ENOG5032Z7G">
    <property type="taxonomic scope" value="Bacteria"/>
</dbReference>
<dbReference type="STRING" id="459472.SAMN04487975_10896"/>
<accession>A0A1G8FJJ3</accession>
<dbReference type="InterPro" id="IPR019649">
    <property type="entry name" value="DUF2512"/>
</dbReference>
<evidence type="ECO:0000313" key="1">
    <source>
        <dbReference type="EMBL" id="QKX52112.1"/>
    </source>
</evidence>
<reference evidence="2" key="2">
    <citation type="submission" date="2020-06" db="EMBL/GenBank/DDBJ databases">
        <title>Isolation of Planomicrobium glaciei.</title>
        <authorList>
            <person name="Malisova L."/>
            <person name="Safrankova R."/>
            <person name="Jakubu V."/>
            <person name="Spanelova P."/>
        </authorList>
    </citation>
    <scope>NUCLEOTIDE SEQUENCE [LARGE SCALE GENOMIC DNA]</scope>
    <source>
        <strain evidence="2">NRL-ATB46093</strain>
    </source>
</reference>
<dbReference type="Proteomes" id="UP000509222">
    <property type="component" value="Chromosome"/>
</dbReference>
<proteinExistence type="predicted"/>
<protein>
    <submittedName>
        <fullName evidence="1">DUF2512 family protein</fullName>
    </submittedName>
</protein>
<name>A0A1G8FJJ3_9BACL</name>
<gene>
    <name evidence="1" type="ORF">HF394_16860</name>
</gene>
<reference evidence="1 2" key="1">
    <citation type="submission" date="2020-04" db="EMBL/GenBank/DDBJ databases">
        <authorList>
            <person name="Pajer P."/>
            <person name="Broz P."/>
        </authorList>
    </citation>
    <scope>NUCLEOTIDE SEQUENCE [LARGE SCALE GENOMIC DNA]</scope>
    <source>
        <strain evidence="2">NRL-ATB46093</strain>
    </source>
</reference>
<organism evidence="1 2">
    <name type="scientific">Planococcus glaciei</name>
    <dbReference type="NCBI Taxonomy" id="459472"/>
    <lineage>
        <taxon>Bacteria</taxon>
        <taxon>Bacillati</taxon>
        <taxon>Bacillota</taxon>
        <taxon>Bacilli</taxon>
        <taxon>Bacillales</taxon>
        <taxon>Caryophanaceae</taxon>
        <taxon>Planococcus</taxon>
    </lineage>
</organism>
<dbReference type="AlphaFoldDB" id="A0A1G8FJJ3"/>
<sequence>MKHLIALAIKFAMIAAVLLIILTGFFDVSFADTLLISLALTLIAYAMGDLLIFRRSGERSEQTTRNSIATIADVAVAILVIWLIGEGLVGSGTDVITPAIISGLFIGGGEWFFHQYLDSRVFRNRKSRTTTAA</sequence>
<dbReference type="Pfam" id="PF10710">
    <property type="entry name" value="DUF2512"/>
    <property type="match status" value="1"/>
</dbReference>
<dbReference type="EMBL" id="CP051177">
    <property type="protein sequence ID" value="QKX52112.1"/>
    <property type="molecule type" value="Genomic_DNA"/>
</dbReference>
<keyword evidence="2" id="KW-1185">Reference proteome</keyword>
<dbReference type="RefSeq" id="WP_036804662.1">
    <property type="nucleotide sequence ID" value="NZ_CP051177.1"/>
</dbReference>
<evidence type="ECO:0000313" key="2">
    <source>
        <dbReference type="Proteomes" id="UP000509222"/>
    </source>
</evidence>